<evidence type="ECO:0000256" key="1">
    <source>
        <dbReference type="SAM" id="MobiDB-lite"/>
    </source>
</evidence>
<evidence type="ECO:0000313" key="2">
    <source>
        <dbReference type="EMBL" id="KAI5448387.1"/>
    </source>
</evidence>
<accession>A0A9D5BR14</accession>
<keyword evidence="3" id="KW-1185">Reference proteome</keyword>
<sequence length="121" mass="13798">MTRKNKIFSDRSSGFEGFGSKEKKDDQKGCFNYEKLGHFIVECPELQKHKPNKGSFQKDNFKNRFKKNLVATLGELDNEENSENDEEQVNLALVAFTSLEAESDSDSGSNYEEEDEDLCSL</sequence>
<dbReference type="InterPro" id="IPR036875">
    <property type="entry name" value="Znf_CCHC_sf"/>
</dbReference>
<dbReference type="SUPFAM" id="SSF57756">
    <property type="entry name" value="Retrovirus zinc finger-like domains"/>
    <property type="match status" value="1"/>
</dbReference>
<protein>
    <submittedName>
        <fullName evidence="2">Uncharacterized protein</fullName>
    </submittedName>
</protein>
<feature type="compositionally biased region" description="Acidic residues" evidence="1">
    <location>
        <begin position="101"/>
        <end position="121"/>
    </location>
</feature>
<feature type="region of interest" description="Disordered" evidence="1">
    <location>
        <begin position="1"/>
        <end position="26"/>
    </location>
</feature>
<dbReference type="Proteomes" id="UP001058974">
    <property type="component" value="Chromosome 1"/>
</dbReference>
<dbReference type="AlphaFoldDB" id="A0A9D5BR14"/>
<organism evidence="2 3">
    <name type="scientific">Pisum sativum</name>
    <name type="common">Garden pea</name>
    <name type="synonym">Lathyrus oleraceus</name>
    <dbReference type="NCBI Taxonomy" id="3888"/>
    <lineage>
        <taxon>Eukaryota</taxon>
        <taxon>Viridiplantae</taxon>
        <taxon>Streptophyta</taxon>
        <taxon>Embryophyta</taxon>
        <taxon>Tracheophyta</taxon>
        <taxon>Spermatophyta</taxon>
        <taxon>Magnoliopsida</taxon>
        <taxon>eudicotyledons</taxon>
        <taxon>Gunneridae</taxon>
        <taxon>Pentapetalae</taxon>
        <taxon>rosids</taxon>
        <taxon>fabids</taxon>
        <taxon>Fabales</taxon>
        <taxon>Fabaceae</taxon>
        <taxon>Papilionoideae</taxon>
        <taxon>50 kb inversion clade</taxon>
        <taxon>NPAAA clade</taxon>
        <taxon>Hologalegina</taxon>
        <taxon>IRL clade</taxon>
        <taxon>Fabeae</taxon>
        <taxon>Lathyrus</taxon>
    </lineage>
</organism>
<dbReference type="EMBL" id="JAMSHJ010000001">
    <property type="protein sequence ID" value="KAI5448387.1"/>
    <property type="molecule type" value="Genomic_DNA"/>
</dbReference>
<dbReference type="GO" id="GO:0008270">
    <property type="term" value="F:zinc ion binding"/>
    <property type="evidence" value="ECO:0007669"/>
    <property type="project" value="InterPro"/>
</dbReference>
<comment type="caution">
    <text evidence="2">The sequence shown here is derived from an EMBL/GenBank/DDBJ whole genome shotgun (WGS) entry which is preliminary data.</text>
</comment>
<feature type="region of interest" description="Disordered" evidence="1">
    <location>
        <begin position="100"/>
        <end position="121"/>
    </location>
</feature>
<reference evidence="2 3" key="1">
    <citation type="journal article" date="2022" name="Nat. Genet.">
        <title>Improved pea reference genome and pan-genome highlight genomic features and evolutionary characteristics.</title>
        <authorList>
            <person name="Yang T."/>
            <person name="Liu R."/>
            <person name="Luo Y."/>
            <person name="Hu S."/>
            <person name="Wang D."/>
            <person name="Wang C."/>
            <person name="Pandey M.K."/>
            <person name="Ge S."/>
            <person name="Xu Q."/>
            <person name="Li N."/>
            <person name="Li G."/>
            <person name="Huang Y."/>
            <person name="Saxena R.K."/>
            <person name="Ji Y."/>
            <person name="Li M."/>
            <person name="Yan X."/>
            <person name="He Y."/>
            <person name="Liu Y."/>
            <person name="Wang X."/>
            <person name="Xiang C."/>
            <person name="Varshney R.K."/>
            <person name="Ding H."/>
            <person name="Gao S."/>
            <person name="Zong X."/>
        </authorList>
    </citation>
    <scope>NUCLEOTIDE SEQUENCE [LARGE SCALE GENOMIC DNA]</scope>
    <source>
        <strain evidence="2 3">cv. Zhongwan 6</strain>
    </source>
</reference>
<dbReference type="GO" id="GO:0003676">
    <property type="term" value="F:nucleic acid binding"/>
    <property type="evidence" value="ECO:0007669"/>
    <property type="project" value="InterPro"/>
</dbReference>
<evidence type="ECO:0000313" key="3">
    <source>
        <dbReference type="Proteomes" id="UP001058974"/>
    </source>
</evidence>
<gene>
    <name evidence="2" type="ORF">KIW84_015705</name>
</gene>
<proteinExistence type="predicted"/>
<name>A0A9D5BR14_PEA</name>
<dbReference type="Gramene" id="Psat01G0570500-T1">
    <property type="protein sequence ID" value="KAI5448387.1"/>
    <property type="gene ID" value="KIW84_015705"/>
</dbReference>